<dbReference type="VEuPathDB" id="PiroplasmaDB:BBBOND_0203600"/>
<dbReference type="Proteomes" id="UP000033188">
    <property type="component" value="Chromosome 2"/>
</dbReference>
<gene>
    <name evidence="1" type="ORF">BBBOND_0203600</name>
</gene>
<dbReference type="RefSeq" id="XP_012767389.1">
    <property type="nucleotide sequence ID" value="XM_012911935.1"/>
</dbReference>
<sequence>MATTLHRSDPKLSAILLRNYSYIPSDSIQECLSGTPLRVDGQEFDISSQAFLTPLNFKPLLCCVLNACCQHKFLLADRILTAMHSCFAVSPGLYEALVDGEYVNNMVLILENICKIKDWDRSVPCVRLLNMCSSAMLRHQTRGNIDQLYRRIIRKICNSIAKFHITGEMNSRVLYKQLSGRKGSQYDIRAAQPLRGGGFFEDLSRVPFKWCVLFWWMEIFAATVGINFYIDIEPFRRSMRDTRTLVIIAIAKHYAYQRFGCSTPVKLESIELDRNVIWRECSILVTFTDLKVKSLDDQFNGFRWLIALDLVIELPLISCIDTHDNAHSLKFYFDVNLAYLKSSSQSCQITHGQSTCLRYLVWDFATKLLSNTAFA</sequence>
<evidence type="ECO:0000313" key="2">
    <source>
        <dbReference type="Proteomes" id="UP000033188"/>
    </source>
</evidence>
<reference evidence="2" key="1">
    <citation type="submission" date="2014-06" db="EMBL/GenBank/DDBJ databases">
        <authorList>
            <person name="Aslett M."/>
            <person name="De Silva N."/>
        </authorList>
    </citation>
    <scope>NUCLEOTIDE SEQUENCE [LARGE SCALE GENOMIC DNA]</scope>
    <source>
        <strain evidence="2">Bond</strain>
    </source>
</reference>
<accession>A0A061D3P3</accession>
<dbReference type="EMBL" id="LK391708">
    <property type="protein sequence ID" value="CDR95203.1"/>
    <property type="molecule type" value="Genomic_DNA"/>
</dbReference>
<organism evidence="1 2">
    <name type="scientific">Babesia bigemina</name>
    <dbReference type="NCBI Taxonomy" id="5866"/>
    <lineage>
        <taxon>Eukaryota</taxon>
        <taxon>Sar</taxon>
        <taxon>Alveolata</taxon>
        <taxon>Apicomplexa</taxon>
        <taxon>Aconoidasida</taxon>
        <taxon>Piroplasmida</taxon>
        <taxon>Babesiidae</taxon>
        <taxon>Babesia</taxon>
    </lineage>
</organism>
<dbReference type="KEGG" id="bbig:BBBOND_0203600"/>
<dbReference type="OrthoDB" id="366034at2759"/>
<dbReference type="AlphaFoldDB" id="A0A061D3P3"/>
<keyword evidence="2" id="KW-1185">Reference proteome</keyword>
<name>A0A061D3P3_BABBI</name>
<protein>
    <submittedName>
        <fullName evidence="1">Uncharacterized protein</fullName>
    </submittedName>
</protein>
<evidence type="ECO:0000313" key="1">
    <source>
        <dbReference type="EMBL" id="CDR95203.1"/>
    </source>
</evidence>
<dbReference type="GeneID" id="24563744"/>
<proteinExistence type="predicted"/>